<dbReference type="AlphaFoldDB" id="A0AA37C1F9"/>
<evidence type="ECO:0000256" key="1">
    <source>
        <dbReference type="SAM" id="MobiDB-lite"/>
    </source>
</evidence>
<dbReference type="Proteomes" id="UP001051844">
    <property type="component" value="Unassembled WGS sequence"/>
</dbReference>
<name>A0AA37C1F9_9ACTN</name>
<accession>A0AA37C1F9</accession>
<feature type="region of interest" description="Disordered" evidence="1">
    <location>
        <begin position="1"/>
        <end position="27"/>
    </location>
</feature>
<dbReference type="EMBL" id="BNDZ01000005">
    <property type="protein sequence ID" value="GHI48720.1"/>
    <property type="molecule type" value="Genomic_DNA"/>
</dbReference>
<protein>
    <submittedName>
        <fullName evidence="2">Uncharacterized protein</fullName>
    </submittedName>
</protein>
<organism evidence="2 3">
    <name type="scientific">Streptomyces albidoflavus</name>
    <dbReference type="NCBI Taxonomy" id="1886"/>
    <lineage>
        <taxon>Bacteria</taxon>
        <taxon>Bacillati</taxon>
        <taxon>Actinomycetota</taxon>
        <taxon>Actinomycetes</taxon>
        <taxon>Kitasatosporales</taxon>
        <taxon>Streptomycetaceae</taxon>
        <taxon>Streptomyces</taxon>
        <taxon>Streptomyces albidoflavus group</taxon>
    </lineage>
</organism>
<feature type="compositionally biased region" description="Basic and acidic residues" evidence="1">
    <location>
        <begin position="1"/>
        <end position="17"/>
    </location>
</feature>
<reference evidence="2" key="1">
    <citation type="submission" date="2022-09" db="EMBL/GenBank/DDBJ databases">
        <title>Whole genome shotgun sequence of Streptomyces albidoflavus NBRC 12854.</title>
        <authorList>
            <person name="Komaki H."/>
            <person name="Tamura T."/>
        </authorList>
    </citation>
    <scope>NUCLEOTIDE SEQUENCE</scope>
    <source>
        <strain evidence="2">NBRC 12854</strain>
    </source>
</reference>
<evidence type="ECO:0000313" key="2">
    <source>
        <dbReference type="EMBL" id="GHI48720.1"/>
    </source>
</evidence>
<feature type="region of interest" description="Disordered" evidence="1">
    <location>
        <begin position="77"/>
        <end position="110"/>
    </location>
</feature>
<comment type="caution">
    <text evidence="2">The sequence shown here is derived from an EMBL/GenBank/DDBJ whole genome shotgun (WGS) entry which is preliminary data.</text>
</comment>
<gene>
    <name evidence="2" type="ORF">ScoT_48940</name>
</gene>
<evidence type="ECO:0000313" key="3">
    <source>
        <dbReference type="Proteomes" id="UP001051844"/>
    </source>
</evidence>
<proteinExistence type="predicted"/>
<sequence>MTKDKGEPSNGDQDCRRLSGGGSRECVPAGAFGDITSDSRGAVRLAMPLFTTDSRRKGKSSFHEVWEFVQVGSAWPGVEAAGPATKGRRGGVRGCGAAHPRTPAFSRRVE</sequence>